<dbReference type="EMBL" id="LAIR01000002">
    <property type="protein sequence ID" value="KNX36153.1"/>
    <property type="molecule type" value="Genomic_DNA"/>
</dbReference>
<keyword evidence="3" id="KW-1185">Reference proteome</keyword>
<dbReference type="AlphaFoldDB" id="A0A0L6CF61"/>
<gene>
    <name evidence="2" type="ORF">VV01_01700</name>
</gene>
<dbReference type="Proteomes" id="UP000037397">
    <property type="component" value="Unassembled WGS sequence"/>
</dbReference>
<accession>A0A0L6CF61</accession>
<feature type="signal peptide" evidence="1">
    <location>
        <begin position="1"/>
        <end position="26"/>
    </location>
</feature>
<dbReference type="RefSeq" id="WP_050668372.1">
    <property type="nucleotide sequence ID" value="NZ_LAIR01000002.1"/>
</dbReference>
<sequence>MTRSTARLTALALAGTALAGSGAALAAQSASATTATTVTTVTAGVPTAGTTALGWSAAIRHQSNFGDGKGTLVLVPPTGGIMTMGAVSDDASVSDVSQDARKVLTARFQTGEGLRVTVWDTATRTPTYFRVAGPNSVIEVRFGGDGILVKRDGKIESRTLSGTLVRSYTAPSSLGSLEVSPNGATTYWSIGDSIQQRDAKTGALQKTYAVPTAYRGAAGDCWTSGTWDSTSLRLACTGDGVGTEQTFRLVRSTGQSTAIGPANSAIAFPTSPKWMAKQNRGNDSAIGFMYGSGFVELTGYFGLGSPSITGAYSNLAYVNNFQSGAASTPAYLWLGKYDISTNTMTRLAGAGSSSGGVITQAQTVDGHH</sequence>
<name>A0A0L6CF61_9MICO</name>
<proteinExistence type="predicted"/>
<keyword evidence="1" id="KW-0732">Signal</keyword>
<reference evidence="3" key="1">
    <citation type="submission" date="2015-03" db="EMBL/GenBank/DDBJ databases">
        <title>Luteipulveratus halotolerans sp. nov., a novel actinobacterium (Dermacoccaceae) from Sarawak, Malaysia.</title>
        <authorList>
            <person name="Juboi H."/>
            <person name="Basik A."/>
            <person name="Shamsul S.S."/>
            <person name="Arnold P."/>
            <person name="Schmitt E.K."/>
            <person name="Sanglier J.-J."/>
            <person name="Yeo T."/>
        </authorList>
    </citation>
    <scope>NUCLEOTIDE SEQUENCE [LARGE SCALE GENOMIC DNA]</scope>
    <source>
        <strain evidence="3">C296001</strain>
    </source>
</reference>
<evidence type="ECO:0000256" key="1">
    <source>
        <dbReference type="SAM" id="SignalP"/>
    </source>
</evidence>
<evidence type="ECO:0000313" key="3">
    <source>
        <dbReference type="Proteomes" id="UP000037397"/>
    </source>
</evidence>
<protein>
    <submittedName>
        <fullName evidence="2">Uncharacterized protein</fullName>
    </submittedName>
</protein>
<evidence type="ECO:0000313" key="2">
    <source>
        <dbReference type="EMBL" id="KNX36153.1"/>
    </source>
</evidence>
<dbReference type="SUPFAM" id="SSF63829">
    <property type="entry name" value="Calcium-dependent phosphotriesterase"/>
    <property type="match status" value="1"/>
</dbReference>
<organism evidence="2 3">
    <name type="scientific">Luteipulveratus halotolerans</name>
    <dbReference type="NCBI Taxonomy" id="1631356"/>
    <lineage>
        <taxon>Bacteria</taxon>
        <taxon>Bacillati</taxon>
        <taxon>Actinomycetota</taxon>
        <taxon>Actinomycetes</taxon>
        <taxon>Micrococcales</taxon>
        <taxon>Dermacoccaceae</taxon>
        <taxon>Luteipulveratus</taxon>
    </lineage>
</organism>
<feature type="chain" id="PRO_5005562537" evidence="1">
    <location>
        <begin position="27"/>
        <end position="368"/>
    </location>
</feature>
<dbReference type="OrthoDB" id="88903at2"/>
<comment type="caution">
    <text evidence="2">The sequence shown here is derived from an EMBL/GenBank/DDBJ whole genome shotgun (WGS) entry which is preliminary data.</text>
</comment>